<proteinExistence type="predicted"/>
<dbReference type="EMBL" id="JBHRYN010000010">
    <property type="protein sequence ID" value="MFC3701583.1"/>
    <property type="molecule type" value="Genomic_DNA"/>
</dbReference>
<dbReference type="SMART" id="SM00448">
    <property type="entry name" value="REC"/>
    <property type="match status" value="1"/>
</dbReference>
<dbReference type="InterPro" id="IPR011006">
    <property type="entry name" value="CheY-like_superfamily"/>
</dbReference>
<organism evidence="3 4">
    <name type="scientific">Reinekea marina</name>
    <dbReference type="NCBI Taxonomy" id="1310421"/>
    <lineage>
        <taxon>Bacteria</taxon>
        <taxon>Pseudomonadati</taxon>
        <taxon>Pseudomonadota</taxon>
        <taxon>Gammaproteobacteria</taxon>
        <taxon>Oceanospirillales</taxon>
        <taxon>Saccharospirillaceae</taxon>
        <taxon>Reinekea</taxon>
    </lineage>
</organism>
<dbReference type="CDD" id="cd17557">
    <property type="entry name" value="REC_Rcp-like"/>
    <property type="match status" value="1"/>
</dbReference>
<dbReference type="Pfam" id="PF00072">
    <property type="entry name" value="Response_reg"/>
    <property type="match status" value="1"/>
</dbReference>
<dbReference type="Gene3D" id="3.40.50.2300">
    <property type="match status" value="1"/>
</dbReference>
<reference evidence="4" key="1">
    <citation type="journal article" date="2019" name="Int. J. Syst. Evol. Microbiol.">
        <title>The Global Catalogue of Microorganisms (GCM) 10K type strain sequencing project: providing services to taxonomists for standard genome sequencing and annotation.</title>
        <authorList>
            <consortium name="The Broad Institute Genomics Platform"/>
            <consortium name="The Broad Institute Genome Sequencing Center for Infectious Disease"/>
            <person name="Wu L."/>
            <person name="Ma J."/>
        </authorList>
    </citation>
    <scope>NUCLEOTIDE SEQUENCE [LARGE SCALE GENOMIC DNA]</scope>
    <source>
        <strain evidence="4">CECT 8288</strain>
    </source>
</reference>
<dbReference type="PANTHER" id="PTHR44520">
    <property type="entry name" value="RESPONSE REGULATOR RCP1-RELATED"/>
    <property type="match status" value="1"/>
</dbReference>
<dbReference type="InterPro" id="IPR052893">
    <property type="entry name" value="TCS_response_regulator"/>
</dbReference>
<evidence type="ECO:0000256" key="1">
    <source>
        <dbReference type="PROSITE-ProRule" id="PRU00169"/>
    </source>
</evidence>
<dbReference type="RefSeq" id="WP_290280725.1">
    <property type="nucleotide sequence ID" value="NZ_JAUFQI010000001.1"/>
</dbReference>
<name>A0ABV7WSZ4_9GAMM</name>
<feature type="domain" description="Response regulatory" evidence="2">
    <location>
        <begin position="7"/>
        <end position="131"/>
    </location>
</feature>
<keyword evidence="1" id="KW-0597">Phosphoprotein</keyword>
<dbReference type="SUPFAM" id="SSF52172">
    <property type="entry name" value="CheY-like"/>
    <property type="match status" value="1"/>
</dbReference>
<evidence type="ECO:0000313" key="3">
    <source>
        <dbReference type="EMBL" id="MFC3701583.1"/>
    </source>
</evidence>
<protein>
    <submittedName>
        <fullName evidence="3">Response regulator</fullName>
    </submittedName>
</protein>
<dbReference type="PROSITE" id="PS50110">
    <property type="entry name" value="RESPONSE_REGULATORY"/>
    <property type="match status" value="1"/>
</dbReference>
<accession>A0ABV7WSZ4</accession>
<keyword evidence="4" id="KW-1185">Reference proteome</keyword>
<gene>
    <name evidence="3" type="ORF">ACFOND_08045</name>
</gene>
<feature type="modified residue" description="4-aspartylphosphate" evidence="1">
    <location>
        <position position="64"/>
    </location>
</feature>
<sequence length="141" mass="15424">MSNDLIVIVVVEDDPDDQYLIQKALSSVELDLDIRFIGNGLEAVQFFESSIAKADVANSLVLLDLNLPGASGLEVLKSIKSDPEYQPLPVVILTTSEFDAEKQSAKALGASDYIVKPDDINRFKEVLSHVIKAYVKNGETE</sequence>
<comment type="caution">
    <text evidence="3">The sequence shown here is derived from an EMBL/GenBank/DDBJ whole genome shotgun (WGS) entry which is preliminary data.</text>
</comment>
<evidence type="ECO:0000313" key="4">
    <source>
        <dbReference type="Proteomes" id="UP001595710"/>
    </source>
</evidence>
<evidence type="ECO:0000259" key="2">
    <source>
        <dbReference type="PROSITE" id="PS50110"/>
    </source>
</evidence>
<dbReference type="InterPro" id="IPR001789">
    <property type="entry name" value="Sig_transdc_resp-reg_receiver"/>
</dbReference>
<dbReference type="Proteomes" id="UP001595710">
    <property type="component" value="Unassembled WGS sequence"/>
</dbReference>